<name>A0ABX1GDX5_9GAMM</name>
<dbReference type="Gene3D" id="1.10.1660.60">
    <property type="entry name" value="Putative excisionased domain DUF1233"/>
    <property type="match status" value="1"/>
</dbReference>
<evidence type="ECO:0000313" key="2">
    <source>
        <dbReference type="Proteomes" id="UP000765845"/>
    </source>
</evidence>
<evidence type="ECO:0000313" key="1">
    <source>
        <dbReference type="EMBL" id="NKI17387.1"/>
    </source>
</evidence>
<keyword evidence="2" id="KW-1185">Reference proteome</keyword>
<reference evidence="1 2" key="1">
    <citation type="submission" date="2020-04" db="EMBL/GenBank/DDBJ databases">
        <authorList>
            <person name="Yoon J."/>
        </authorList>
    </citation>
    <scope>NUCLEOTIDE SEQUENCE [LARGE SCALE GENOMIC DNA]</scope>
    <source>
        <strain evidence="1 2">KMU-166</strain>
    </source>
</reference>
<dbReference type="InterPro" id="IPR038146">
    <property type="entry name" value="933W_put_Xis_sf"/>
</dbReference>
<accession>A0ABX1GDX5</accession>
<dbReference type="EMBL" id="JAAWWK010000002">
    <property type="protein sequence ID" value="NKI17387.1"/>
    <property type="molecule type" value="Genomic_DNA"/>
</dbReference>
<sequence length="71" mass="8252">MSAAEKLDQPHYAAKWVRGNVMESTFGITQEAARKYRERGVWLEGRHWRKDPQGRIVYSPAAIDTWFESGQ</sequence>
<proteinExistence type="predicted"/>
<dbReference type="Proteomes" id="UP000765845">
    <property type="component" value="Unassembled WGS sequence"/>
</dbReference>
<dbReference type="InterPro" id="IPR009634">
    <property type="entry name" value="Put_exci"/>
</dbReference>
<dbReference type="RefSeq" id="WP_168449886.1">
    <property type="nucleotide sequence ID" value="NZ_JAAWWK010000002.1"/>
</dbReference>
<organism evidence="1 2">
    <name type="scientific">Spongiibacter thalassae</name>
    <dbReference type="NCBI Taxonomy" id="2721624"/>
    <lineage>
        <taxon>Bacteria</taxon>
        <taxon>Pseudomonadati</taxon>
        <taxon>Pseudomonadota</taxon>
        <taxon>Gammaproteobacteria</taxon>
        <taxon>Cellvibrionales</taxon>
        <taxon>Spongiibacteraceae</taxon>
        <taxon>Spongiibacter</taxon>
    </lineage>
</organism>
<dbReference type="Pfam" id="PF06806">
    <property type="entry name" value="DUF1233"/>
    <property type="match status" value="1"/>
</dbReference>
<comment type="caution">
    <text evidence="1">The sequence shown here is derived from an EMBL/GenBank/DDBJ whole genome shotgun (WGS) entry which is preliminary data.</text>
</comment>
<protein>
    <submittedName>
        <fullName evidence="1">DUF1233 family excisionase</fullName>
    </submittedName>
</protein>
<gene>
    <name evidence="1" type="primary">xisR</name>
    <name evidence="1" type="ORF">HCU74_08155</name>
</gene>